<feature type="domain" description="SLH" evidence="2">
    <location>
        <begin position="214"/>
        <end position="276"/>
    </location>
</feature>
<proteinExistence type="predicted"/>
<dbReference type="Pfam" id="PF00395">
    <property type="entry name" value="SLH"/>
    <property type="match status" value="3"/>
</dbReference>
<evidence type="ECO:0000256" key="1">
    <source>
        <dbReference type="ARBA" id="ARBA00022729"/>
    </source>
</evidence>
<feature type="domain" description="SLH" evidence="2">
    <location>
        <begin position="148"/>
        <end position="211"/>
    </location>
</feature>
<keyword evidence="4" id="KW-1185">Reference proteome</keyword>
<accession>A0ABV8K3P5</accession>
<comment type="caution">
    <text evidence="3">The sequence shown here is derived from an EMBL/GenBank/DDBJ whole genome shotgun (WGS) entry which is preliminary data.</text>
</comment>
<reference evidence="4" key="1">
    <citation type="journal article" date="2019" name="Int. J. Syst. Evol. Microbiol.">
        <title>The Global Catalogue of Microorganisms (GCM) 10K type strain sequencing project: providing services to taxonomists for standard genome sequencing and annotation.</title>
        <authorList>
            <consortium name="The Broad Institute Genomics Platform"/>
            <consortium name="The Broad Institute Genome Sequencing Center for Infectious Disease"/>
            <person name="Wu L."/>
            <person name="Ma J."/>
        </authorList>
    </citation>
    <scope>NUCLEOTIDE SEQUENCE [LARGE SCALE GENOMIC DNA]</scope>
    <source>
        <strain evidence="4">IBRC-M 10987</strain>
    </source>
</reference>
<evidence type="ECO:0000313" key="3">
    <source>
        <dbReference type="EMBL" id="MFC4100597.1"/>
    </source>
</evidence>
<sequence length="1033" mass="107535">MNILRDELKKSRNGGYEVIIYLADDQTEFAEELGKGGPDSETKASIINYVKKKYPNLKVTVAKVVLGGVVLGTIPLAGGAAQAAAAGPTDIDKASTWSKDAIVRLVESGAITGNETGAFNPQGTMTRDAFTALIVKAIVPAADLVNPDTPTFKDVPKTHWAYQYIETAVAKGFITGTGTDTFNPTGELNREQLATILVRSLGLTADDIKGQADTLTLKDKDAIAPFARDAVAFAVKNDLMQGSNGAFNGKGAATREQVAVVVDRYVTNADALAKAAAAIKTPAATEFGAKPVGVKKIEVTFNSAVDTAKTAITVKNPTGSALTVSDTQFSADKKTATITLASNIGKGEYTVTATGVQDKALTTKFTAEAEKISKIEFTSDKAVKDRTDPKIAYVNFKVSNQYGEDISKAKQSQLMFTASKGAPTVTANATGSLTLALPAQGATDFNIGDAVNVTALDTGTNTFASAAVTVGAPAHVSEITIEKLYNADNDTLDVNDTASINNFVLQISAKDQYGNNLTNAADFISDTVVTVSNPTVVDVKGTSSSPTVTYDSTLGKLVLPLDKQAAATSLTAGTSKITLISKSTGKTSTYDVVVKDIVKADTVTLSAPEVAAAGSSFTIPFTALDADGKEITSADDLNNAFTSITLSNGYELGEEINFTKNLATGKAELVVNGIANKGTYQLTAISGTNKLSSLQIVVTDAKTPTTISIKDFTTTLAVGATGAFDFDNVKFLDQYDKEITPKWGSASGDYQLTVVSSNPAASDISGGVLSDATTISAVGKAKGTSTYTLQLQQYNGTTWNNVSDVNYTFTVNTVNKADIQSYETGDVGTLLNGSAAHDREVVVFGKLANGSKVTVPSSYYTVNSASDKLVVTGNKLHANYLAADFDATGTLTENVVISVDDGKGTVLEKAVTVSNKAVVYTKAELVNGTTSKAVKQNDALVSINLGDLNTLGLSNSGVAALATDVLKTTDQYGVEVTTGEAYSVAMSGFTNLDTGKTDITGVKAGSTFYVTAVKGAVKHVFQVAVTPDPVPTT</sequence>
<dbReference type="EMBL" id="JBHSAM010000025">
    <property type="protein sequence ID" value="MFC4100597.1"/>
    <property type="molecule type" value="Genomic_DNA"/>
</dbReference>
<dbReference type="InterPro" id="IPR014755">
    <property type="entry name" value="Cu-Rt/internalin_Ig-like"/>
</dbReference>
<gene>
    <name evidence="3" type="ORF">ACFOZ8_13140</name>
</gene>
<dbReference type="RefSeq" id="WP_377719254.1">
    <property type="nucleotide sequence ID" value="NZ_JBHSAM010000025.1"/>
</dbReference>
<feature type="domain" description="SLH" evidence="2">
    <location>
        <begin position="85"/>
        <end position="147"/>
    </location>
</feature>
<name>A0ABV8K3P5_9BACL</name>
<keyword evidence="1" id="KW-0732">Signal</keyword>
<dbReference type="Proteomes" id="UP001595715">
    <property type="component" value="Unassembled WGS sequence"/>
</dbReference>
<evidence type="ECO:0000259" key="2">
    <source>
        <dbReference type="PROSITE" id="PS51272"/>
    </source>
</evidence>
<protein>
    <submittedName>
        <fullName evidence="3">S-layer homology domain-containing protein</fullName>
    </submittedName>
</protein>
<dbReference type="InterPro" id="IPR001119">
    <property type="entry name" value="SLH_dom"/>
</dbReference>
<organism evidence="3 4">
    <name type="scientific">Paenibacillus xanthanilyticus</name>
    <dbReference type="NCBI Taxonomy" id="1783531"/>
    <lineage>
        <taxon>Bacteria</taxon>
        <taxon>Bacillati</taxon>
        <taxon>Bacillota</taxon>
        <taxon>Bacilli</taxon>
        <taxon>Bacillales</taxon>
        <taxon>Paenibacillaceae</taxon>
        <taxon>Paenibacillus</taxon>
    </lineage>
</organism>
<evidence type="ECO:0000313" key="4">
    <source>
        <dbReference type="Proteomes" id="UP001595715"/>
    </source>
</evidence>
<dbReference type="PROSITE" id="PS51272">
    <property type="entry name" value="SLH"/>
    <property type="match status" value="3"/>
</dbReference>
<dbReference type="Gene3D" id="2.60.40.1220">
    <property type="match status" value="1"/>
</dbReference>